<name>A0A6J8BPI3_MYTCO</name>
<organism evidence="12 13">
    <name type="scientific">Mytilus coruscus</name>
    <name type="common">Sea mussel</name>
    <dbReference type="NCBI Taxonomy" id="42192"/>
    <lineage>
        <taxon>Eukaryota</taxon>
        <taxon>Metazoa</taxon>
        <taxon>Spiralia</taxon>
        <taxon>Lophotrochozoa</taxon>
        <taxon>Mollusca</taxon>
        <taxon>Bivalvia</taxon>
        <taxon>Autobranchia</taxon>
        <taxon>Pteriomorphia</taxon>
        <taxon>Mytilida</taxon>
        <taxon>Mytiloidea</taxon>
        <taxon>Mytilidae</taxon>
        <taxon>Mytilinae</taxon>
        <taxon>Mytilus</taxon>
    </lineage>
</organism>
<evidence type="ECO:0000256" key="5">
    <source>
        <dbReference type="ARBA" id="ARBA00023054"/>
    </source>
</evidence>
<evidence type="ECO:0000256" key="2">
    <source>
        <dbReference type="ARBA" id="ARBA00020102"/>
    </source>
</evidence>
<evidence type="ECO:0000256" key="1">
    <source>
        <dbReference type="ARBA" id="ARBA00004412"/>
    </source>
</evidence>
<dbReference type="Pfam" id="PF10212">
    <property type="entry name" value="PPP1R21_helical"/>
    <property type="match status" value="1"/>
</dbReference>
<keyword evidence="13" id="KW-1185">Reference proteome</keyword>
<feature type="domain" description="Protein phosphatase 1 regulatory subunit 21 N-terminal" evidence="11">
    <location>
        <begin position="8"/>
        <end position="110"/>
    </location>
</feature>
<reference evidence="12 13" key="1">
    <citation type="submission" date="2020-06" db="EMBL/GenBank/DDBJ databases">
        <authorList>
            <person name="Li R."/>
            <person name="Bekaert M."/>
        </authorList>
    </citation>
    <scope>NUCLEOTIDE SEQUENCE [LARGE SCALE GENOMIC DNA]</scope>
    <source>
        <strain evidence="13">wild</strain>
    </source>
</reference>
<feature type="region of interest" description="Disordered" evidence="10">
    <location>
        <begin position="764"/>
        <end position="785"/>
    </location>
</feature>
<sequence length="785" mass="89903">MADAAKYQKLASEYAKLKAQFPVLKKAYIDEQTVVDLSKDQLKEKEQAVRKFEQEIDSLTFRNQQLSKRVLLLQDELDDAQSHKKKGKNKHSDTSYNPSPISAGVFNEELQRKIEENAMLSKQVDDSTRMYQGRIEELEAKVKEYEAKFNQHQEVNDVNVQKNKVLIDRLQEEKAMIEVKLQTIETDLKKYRSRSEKAEESLSDVQCQLQKQLDSANKIISDKLPFIDTKNRELNGLNLPTHDRKHQLRARELVSQTANHLTDMVQALSNFFTYSEQRSKIYPAECISEPMSPVNIQYCKYLHENVQYLRPLEQSFKVFLSTLNEDTLTTLETATDLQIFSRKFNTCICMIILPLRYTILFCSIEEECAVSSCTSTLETKNRDLHKSFKDLNQVFNKLQSYISLLASQSSKTCQHPKINHPRFFTLLCQVLKDLDRAVRDVSKHYNSKVSLEHQLPTASQKLKTTDECVVSSLISLVTCTSKLSSFLSGNIDFFSQTGGYRTRGSSIGNDPTMEGPRSNPATVQFRQKAANYLALLTIPCPESVPHKTAVQNRKTLLSSAESKEGLSKQLTTFQQRVGRLEQDKEHYMLELQLLQIKYDNEIQKVKKIEKELQETKRRSQRTDSIEDNITIVMPIASTSETQPKPSVLTSQIGKLEAISSPGTDAETRESLIKNHFTNRINELTLQLQDADSKSVSFHSEVRALHKQLQIADKTKYRAEDELKETAQSLAQLKDEYQTTTKSYEGQLSMMSEHLAGLNEKLTQQKDEIDELRSQVSSKSGKKSRR</sequence>
<evidence type="ECO:0000256" key="8">
    <source>
        <dbReference type="ARBA" id="ARBA00044824"/>
    </source>
</evidence>
<dbReference type="EMBL" id="CACVKT020003675">
    <property type="protein sequence ID" value="CAC5384990.1"/>
    <property type="molecule type" value="Genomic_DNA"/>
</dbReference>
<evidence type="ECO:0000256" key="7">
    <source>
        <dbReference type="ARBA" id="ARBA00031617"/>
    </source>
</evidence>
<dbReference type="InterPro" id="IPR019348">
    <property type="entry name" value="PPP1R21_six_helix"/>
</dbReference>
<feature type="region of interest" description="Disordered" evidence="10">
    <location>
        <begin position="80"/>
        <end position="102"/>
    </location>
</feature>
<evidence type="ECO:0000256" key="4">
    <source>
        <dbReference type="ARBA" id="ARBA00022884"/>
    </source>
</evidence>
<dbReference type="PANTHER" id="PTHR21448">
    <property type="entry name" value="SMOOTH MUSCLE MYOSIN HEAVY CHAIN-RELATED"/>
    <property type="match status" value="1"/>
</dbReference>
<gene>
    <name evidence="12" type="ORF">MCOR_20579</name>
</gene>
<dbReference type="InterPro" id="IPR049372">
    <property type="entry name" value="PPP1R21_C"/>
</dbReference>
<evidence type="ECO:0000259" key="11">
    <source>
        <dbReference type="SMART" id="SM01254"/>
    </source>
</evidence>
<dbReference type="Pfam" id="PF10205">
    <property type="entry name" value="KLRAQ"/>
    <property type="match status" value="1"/>
</dbReference>
<protein>
    <recommendedName>
        <fullName evidence="2">Protein phosphatase 1 regulatory subunit 21</fullName>
    </recommendedName>
    <alternativeName>
        <fullName evidence="7">Coiled-coil domain-containing protein 128</fullName>
    </alternativeName>
    <alternativeName>
        <fullName evidence="8">Ferry endosomal RAB5 effector complex subunit 2</fullName>
    </alternativeName>
    <alternativeName>
        <fullName evidence="6">KLRAQ motif-containing protein 1</fullName>
    </alternativeName>
</protein>
<evidence type="ECO:0000256" key="6">
    <source>
        <dbReference type="ARBA" id="ARBA00031361"/>
    </source>
</evidence>
<dbReference type="InterPro" id="IPR040024">
    <property type="entry name" value="PPP1R21"/>
</dbReference>
<comment type="subcellular location">
    <subcellularLocation>
        <location evidence="1">Early endosome</location>
    </subcellularLocation>
</comment>
<feature type="coiled-coil region" evidence="9">
    <location>
        <begin position="128"/>
        <end position="208"/>
    </location>
</feature>
<keyword evidence="4" id="KW-0694">RNA-binding</keyword>
<dbReference type="PANTHER" id="PTHR21448:SF0">
    <property type="entry name" value="PROTEIN PHOSPHATASE 1 REGULATORY SUBUNIT 21"/>
    <property type="match status" value="1"/>
</dbReference>
<dbReference type="InterPro" id="IPR019343">
    <property type="entry name" value="PPP1R21_N"/>
</dbReference>
<dbReference type="OrthoDB" id="5566667at2759"/>
<dbReference type="Proteomes" id="UP000507470">
    <property type="component" value="Unassembled WGS sequence"/>
</dbReference>
<evidence type="ECO:0000313" key="13">
    <source>
        <dbReference type="Proteomes" id="UP000507470"/>
    </source>
</evidence>
<dbReference type="Pfam" id="PF21636">
    <property type="entry name" value="PPP1R21_C"/>
    <property type="match status" value="1"/>
</dbReference>
<dbReference type="GO" id="GO:0016020">
    <property type="term" value="C:membrane"/>
    <property type="evidence" value="ECO:0007669"/>
    <property type="project" value="TreeGrafter"/>
</dbReference>
<evidence type="ECO:0000313" key="12">
    <source>
        <dbReference type="EMBL" id="CAC5384990.1"/>
    </source>
</evidence>
<dbReference type="GO" id="GO:0003723">
    <property type="term" value="F:RNA binding"/>
    <property type="evidence" value="ECO:0007669"/>
    <property type="project" value="UniProtKB-KW"/>
</dbReference>
<dbReference type="AlphaFoldDB" id="A0A6J8BPI3"/>
<accession>A0A6J8BPI3</accession>
<dbReference type="GO" id="GO:0005769">
    <property type="term" value="C:early endosome"/>
    <property type="evidence" value="ECO:0007669"/>
    <property type="project" value="UniProtKB-SubCell"/>
</dbReference>
<feature type="coiled-coil region" evidence="9">
    <location>
        <begin position="563"/>
        <end position="618"/>
    </location>
</feature>
<evidence type="ECO:0000256" key="10">
    <source>
        <dbReference type="SAM" id="MobiDB-lite"/>
    </source>
</evidence>
<evidence type="ECO:0000256" key="3">
    <source>
        <dbReference type="ARBA" id="ARBA00022753"/>
    </source>
</evidence>
<keyword evidence="5 9" id="KW-0175">Coiled coil</keyword>
<keyword evidence="3" id="KW-0967">Endosome</keyword>
<evidence type="ECO:0000256" key="9">
    <source>
        <dbReference type="SAM" id="Coils"/>
    </source>
</evidence>
<dbReference type="SMART" id="SM01254">
    <property type="entry name" value="KLRAQ"/>
    <property type="match status" value="1"/>
</dbReference>
<proteinExistence type="predicted"/>